<dbReference type="InterPro" id="IPR003265">
    <property type="entry name" value="HhH-GPD_domain"/>
</dbReference>
<dbReference type="FunFam" id="1.10.340.30:FF:000004">
    <property type="entry name" value="DNA-3-methyladenine glycosylase II"/>
    <property type="match status" value="1"/>
</dbReference>
<dbReference type="GO" id="GO:0008725">
    <property type="term" value="F:DNA-3-methyladenine glycosylase activity"/>
    <property type="evidence" value="ECO:0007669"/>
    <property type="project" value="TreeGrafter"/>
</dbReference>
<dbReference type="GO" id="GO:0005737">
    <property type="term" value="C:cytoplasm"/>
    <property type="evidence" value="ECO:0007669"/>
    <property type="project" value="TreeGrafter"/>
</dbReference>
<dbReference type="SUPFAM" id="SSF48150">
    <property type="entry name" value="DNA-glycosylase"/>
    <property type="match status" value="1"/>
</dbReference>
<dbReference type="CDD" id="cd00056">
    <property type="entry name" value="ENDO3c"/>
    <property type="match status" value="1"/>
</dbReference>
<dbReference type="SMART" id="SM00478">
    <property type="entry name" value="ENDO3c"/>
    <property type="match status" value="1"/>
</dbReference>
<dbReference type="AlphaFoldDB" id="A0A7X8SKA3"/>
<dbReference type="RefSeq" id="WP_168882403.1">
    <property type="nucleotide sequence ID" value="NZ_JABAIL010000003.1"/>
</dbReference>
<evidence type="ECO:0000256" key="3">
    <source>
        <dbReference type="ARBA" id="ARBA00012000"/>
    </source>
</evidence>
<evidence type="ECO:0000256" key="1">
    <source>
        <dbReference type="ARBA" id="ARBA00000086"/>
    </source>
</evidence>
<dbReference type="EMBL" id="JABAIL010000003">
    <property type="protein sequence ID" value="NLR91688.1"/>
    <property type="molecule type" value="Genomic_DNA"/>
</dbReference>
<dbReference type="GO" id="GO:0006307">
    <property type="term" value="P:DNA alkylation repair"/>
    <property type="evidence" value="ECO:0007669"/>
    <property type="project" value="TreeGrafter"/>
</dbReference>
<dbReference type="Proteomes" id="UP000585050">
    <property type="component" value="Unassembled WGS sequence"/>
</dbReference>
<dbReference type="EC" id="3.2.2.21" evidence="3"/>
<dbReference type="GO" id="GO:0032993">
    <property type="term" value="C:protein-DNA complex"/>
    <property type="evidence" value="ECO:0007669"/>
    <property type="project" value="TreeGrafter"/>
</dbReference>
<keyword evidence="5" id="KW-0234">DNA repair</keyword>
<organism evidence="7 8">
    <name type="scientific">Flammeovirga agarivorans</name>
    <dbReference type="NCBI Taxonomy" id="2726742"/>
    <lineage>
        <taxon>Bacteria</taxon>
        <taxon>Pseudomonadati</taxon>
        <taxon>Bacteroidota</taxon>
        <taxon>Cytophagia</taxon>
        <taxon>Cytophagales</taxon>
        <taxon>Flammeovirgaceae</taxon>
        <taxon>Flammeovirga</taxon>
    </lineage>
</organism>
<dbReference type="Gene3D" id="1.10.340.30">
    <property type="entry name" value="Hypothetical protein, domain 2"/>
    <property type="match status" value="1"/>
</dbReference>
<evidence type="ECO:0000256" key="5">
    <source>
        <dbReference type="ARBA" id="ARBA00023204"/>
    </source>
</evidence>
<dbReference type="GO" id="GO:0043916">
    <property type="term" value="F:DNA-7-methylguanine glycosylase activity"/>
    <property type="evidence" value="ECO:0007669"/>
    <property type="project" value="TreeGrafter"/>
</dbReference>
<dbReference type="Pfam" id="PF00730">
    <property type="entry name" value="HhH-GPD"/>
    <property type="match status" value="1"/>
</dbReference>
<reference evidence="7 8" key="1">
    <citation type="submission" date="2020-04" db="EMBL/GenBank/DDBJ databases">
        <title>Flammeovirga sp. SR4, a novel species isolated from seawater.</title>
        <authorList>
            <person name="Wang X."/>
        </authorList>
    </citation>
    <scope>NUCLEOTIDE SEQUENCE [LARGE SCALE GENOMIC DNA]</scope>
    <source>
        <strain evidence="7 8">SR4</strain>
    </source>
</reference>
<keyword evidence="4" id="KW-0227">DNA damage</keyword>
<dbReference type="Gene3D" id="1.10.1670.40">
    <property type="match status" value="1"/>
</dbReference>
<dbReference type="InterPro" id="IPR051912">
    <property type="entry name" value="Alkylbase_DNA_Glycosylase/TA"/>
</dbReference>
<evidence type="ECO:0000313" key="7">
    <source>
        <dbReference type="EMBL" id="NLR91688.1"/>
    </source>
</evidence>
<evidence type="ECO:0000256" key="2">
    <source>
        <dbReference type="ARBA" id="ARBA00010817"/>
    </source>
</evidence>
<dbReference type="GO" id="GO:0032131">
    <property type="term" value="F:alkylated DNA binding"/>
    <property type="evidence" value="ECO:0007669"/>
    <property type="project" value="TreeGrafter"/>
</dbReference>
<dbReference type="InterPro" id="IPR011257">
    <property type="entry name" value="DNA_glycosylase"/>
</dbReference>
<accession>A0A7X8SKA3</accession>
<comment type="catalytic activity">
    <reaction evidence="1">
        <text>Hydrolysis of alkylated DNA, releasing 3-methyladenine, 3-methylguanine, 7-methylguanine and 7-methyladenine.</text>
        <dbReference type="EC" id="3.2.2.21"/>
    </reaction>
</comment>
<sequence length="220" mass="25438">MDKKYFFEYDQEAIDHLKLKDKKLGEVIDQIGLIKRETYPDLFEAIIKSIVGQQISTKAQVTILRRLRDKIGTIEPKAIDALSTEELQSLGMSFRKVGYIKDFAEKVVNKEFDIDALHSMNDEEVSTTLSALNGIGPWTAEMMMIFSMQRPNILSYGDLAIHRGLRMIYRHRKIDKEKFQRFWKRYTPYASVASLYLWAVAGGHIEGITDPQTRKEVKKS</sequence>
<dbReference type="PANTHER" id="PTHR43003:SF5">
    <property type="entry name" value="DNA-3-METHYLADENINE GLYCOSYLASE"/>
    <property type="match status" value="1"/>
</dbReference>
<name>A0A7X8SKA3_9BACT</name>
<dbReference type="GO" id="GO:0006285">
    <property type="term" value="P:base-excision repair, AP site formation"/>
    <property type="evidence" value="ECO:0007669"/>
    <property type="project" value="TreeGrafter"/>
</dbReference>
<protein>
    <recommendedName>
        <fullName evidence="3">DNA-3-methyladenine glycosylase II</fullName>
        <ecNumber evidence="3">3.2.2.21</ecNumber>
    </recommendedName>
</protein>
<comment type="caution">
    <text evidence="7">The sequence shown here is derived from an EMBL/GenBank/DDBJ whole genome shotgun (WGS) entry which is preliminary data.</text>
</comment>
<keyword evidence="8" id="KW-1185">Reference proteome</keyword>
<evidence type="ECO:0000259" key="6">
    <source>
        <dbReference type="SMART" id="SM00478"/>
    </source>
</evidence>
<dbReference type="PANTHER" id="PTHR43003">
    <property type="entry name" value="DNA-3-METHYLADENINE GLYCOSYLASE"/>
    <property type="match status" value="1"/>
</dbReference>
<feature type="domain" description="HhH-GPD" evidence="6">
    <location>
        <begin position="51"/>
        <end position="202"/>
    </location>
</feature>
<gene>
    <name evidence="7" type="ORF">HGP29_10750</name>
</gene>
<evidence type="ECO:0000256" key="4">
    <source>
        <dbReference type="ARBA" id="ARBA00022763"/>
    </source>
</evidence>
<proteinExistence type="inferred from homology"/>
<comment type="similarity">
    <text evidence="2">Belongs to the alkylbase DNA glycosidase AlkA family.</text>
</comment>
<evidence type="ECO:0000313" key="8">
    <source>
        <dbReference type="Proteomes" id="UP000585050"/>
    </source>
</evidence>